<feature type="region of interest" description="Disordered" evidence="1">
    <location>
        <begin position="1"/>
        <end position="54"/>
    </location>
</feature>
<name>A0A1D2AA02_AUXPR</name>
<organism evidence="2">
    <name type="scientific">Auxenochlorella protothecoides</name>
    <name type="common">Green microalga</name>
    <name type="synonym">Chlorella protothecoides</name>
    <dbReference type="NCBI Taxonomy" id="3075"/>
    <lineage>
        <taxon>Eukaryota</taxon>
        <taxon>Viridiplantae</taxon>
        <taxon>Chlorophyta</taxon>
        <taxon>core chlorophytes</taxon>
        <taxon>Trebouxiophyceae</taxon>
        <taxon>Chlorellales</taxon>
        <taxon>Chlorellaceae</taxon>
        <taxon>Auxenochlorella</taxon>
    </lineage>
</organism>
<evidence type="ECO:0000313" key="2">
    <source>
        <dbReference type="EMBL" id="JAT76020.1"/>
    </source>
</evidence>
<evidence type="ECO:0000256" key="1">
    <source>
        <dbReference type="SAM" id="MobiDB-lite"/>
    </source>
</evidence>
<feature type="compositionally biased region" description="Basic residues" evidence="1">
    <location>
        <begin position="1"/>
        <end position="10"/>
    </location>
</feature>
<proteinExistence type="predicted"/>
<protein>
    <submittedName>
        <fullName evidence="2">Uncharacterized protein</fullName>
    </submittedName>
</protein>
<reference evidence="2" key="1">
    <citation type="submission" date="2015-08" db="EMBL/GenBank/DDBJ databases">
        <authorList>
            <person name="Babu N.S."/>
            <person name="Beckwith C.J."/>
            <person name="Beseler K.G."/>
            <person name="Brison A."/>
            <person name="Carone J.V."/>
            <person name="Caskin T.P."/>
            <person name="Diamond M."/>
            <person name="Durham M.E."/>
            <person name="Foxe J.M."/>
            <person name="Go M."/>
            <person name="Henderson B.A."/>
            <person name="Jones I.B."/>
            <person name="McGettigan J.A."/>
            <person name="Micheletti S.J."/>
            <person name="Nasrallah M.E."/>
            <person name="Ortiz D."/>
            <person name="Piller C.R."/>
            <person name="Privatt S.R."/>
            <person name="Schneider S.L."/>
            <person name="Sharp S."/>
            <person name="Smith T.C."/>
            <person name="Stanton J.D."/>
            <person name="Ullery H.E."/>
            <person name="Wilson R.J."/>
            <person name="Serrano M.G."/>
            <person name="Buck G."/>
            <person name="Lee V."/>
            <person name="Wang Y."/>
            <person name="Carvalho R."/>
            <person name="Voegtly L."/>
            <person name="Shi R."/>
            <person name="Duckworth R."/>
            <person name="Johnson A."/>
            <person name="Loviza R."/>
            <person name="Walstead R."/>
            <person name="Shah Z."/>
            <person name="Kiflezghi M."/>
            <person name="Wade K."/>
            <person name="Ball S.L."/>
            <person name="Bradley K.W."/>
            <person name="Asai D.J."/>
            <person name="Bowman C.A."/>
            <person name="Russell D.A."/>
            <person name="Pope W.H."/>
            <person name="Jacobs-Sera D."/>
            <person name="Hendrix R.W."/>
            <person name="Hatfull G.F."/>
        </authorList>
    </citation>
    <scope>NUCLEOTIDE SEQUENCE</scope>
</reference>
<sequence length="113" mass="11703">MAQKPLKKQGKAVQAKQSSAANKHGKSQMTTKRGKLTVAPKRAATKRSHGDNQKLTKAINAENESHFAAMAAKGGGHLALLQPPATATAQDKGKGGVRPAKGPGKVWGASSKQ</sequence>
<feature type="compositionally biased region" description="Polar residues" evidence="1">
    <location>
        <begin position="15"/>
        <end position="31"/>
    </location>
</feature>
<dbReference type="AlphaFoldDB" id="A0A1D2AA02"/>
<dbReference type="Pfam" id="PF09495">
    <property type="entry name" value="DUF2462"/>
    <property type="match status" value="1"/>
</dbReference>
<dbReference type="InterPro" id="IPR019034">
    <property type="entry name" value="UPF0390"/>
</dbReference>
<accession>A0A1D2AA02</accession>
<feature type="region of interest" description="Disordered" evidence="1">
    <location>
        <begin position="85"/>
        <end position="113"/>
    </location>
</feature>
<dbReference type="EMBL" id="GDKF01002602">
    <property type="protein sequence ID" value="JAT76020.1"/>
    <property type="molecule type" value="Transcribed_RNA"/>
</dbReference>
<dbReference type="PANTHER" id="PTHR36769:SF1">
    <property type="entry name" value="2,3-BISPHOSPHOGLYCERATE-DEPENDENT PHOSPHOGLYCERATE MUTASE"/>
    <property type="match status" value="1"/>
</dbReference>
<gene>
    <name evidence="2" type="ORF">g.1168</name>
</gene>
<dbReference type="PANTHER" id="PTHR36769">
    <property type="entry name" value="2,3-BISPHOSPHOGLYCERATE-DEPENDENT PHOSPHOGLYCERATE MUTASE"/>
    <property type="match status" value="1"/>
</dbReference>